<comment type="caution">
    <text evidence="1">The sequence shown here is derived from an EMBL/GenBank/DDBJ whole genome shotgun (WGS) entry which is preliminary data.</text>
</comment>
<dbReference type="EMBL" id="VSZQ01000090">
    <property type="protein sequence ID" value="TYR63234.1"/>
    <property type="molecule type" value="Genomic_DNA"/>
</dbReference>
<dbReference type="RefSeq" id="WP_148903128.1">
    <property type="nucleotide sequence ID" value="NZ_VSZQ01000090.1"/>
</dbReference>
<evidence type="ECO:0000313" key="1">
    <source>
        <dbReference type="EMBL" id="TYR63234.1"/>
    </source>
</evidence>
<organism evidence="1 2">
    <name type="scientific">Streptomyces parvus</name>
    <dbReference type="NCBI Taxonomy" id="66428"/>
    <lineage>
        <taxon>Bacteria</taxon>
        <taxon>Bacillati</taxon>
        <taxon>Actinomycetota</taxon>
        <taxon>Actinomycetes</taxon>
        <taxon>Kitasatosporales</taxon>
        <taxon>Streptomycetaceae</taxon>
        <taxon>Streptomyces</taxon>
    </lineage>
</organism>
<evidence type="ECO:0000313" key="2">
    <source>
        <dbReference type="Proteomes" id="UP000323242"/>
    </source>
</evidence>
<dbReference type="Proteomes" id="UP000323242">
    <property type="component" value="Unassembled WGS sequence"/>
</dbReference>
<proteinExistence type="predicted"/>
<sequence>MNAYRTAAPHRPAADYDRRFDGQPIVQCPDCHWAQALNKHLHKGPWALIYWHRDNPNKAINHLAELPDRLAIPSYVRWGHQGQLLAIEDTRTEEGFLLFGHENLEIFESVSDYGSLDQAVVRNTHRRSVFPYAAHAEIEAAASDLFHTGLLRPAAHLQ</sequence>
<accession>A0A5D4JEJ8</accession>
<protein>
    <submittedName>
        <fullName evidence="1">Uncharacterized protein</fullName>
    </submittedName>
</protein>
<dbReference type="AlphaFoldDB" id="A0A5D4JEJ8"/>
<keyword evidence="2" id="KW-1185">Reference proteome</keyword>
<gene>
    <name evidence="1" type="ORF">FY004_17935</name>
</gene>
<name>A0A5D4JEJ8_9ACTN</name>
<reference evidence="1 2" key="1">
    <citation type="submission" date="2019-08" db="EMBL/GenBank/DDBJ databases">
        <title>Draft genome for granaticin producer strain Streptomyces parvus C05.</title>
        <authorList>
            <person name="Gonzalez-Pimentel J.L."/>
        </authorList>
    </citation>
    <scope>NUCLEOTIDE SEQUENCE [LARGE SCALE GENOMIC DNA]</scope>
    <source>
        <strain evidence="1 2">C05</strain>
    </source>
</reference>